<dbReference type="GO" id="GO:0005813">
    <property type="term" value="C:centrosome"/>
    <property type="evidence" value="ECO:0007669"/>
    <property type="project" value="UniProtKB-SubCell"/>
</dbReference>
<feature type="compositionally biased region" description="Polar residues" evidence="6">
    <location>
        <begin position="165"/>
        <end position="176"/>
    </location>
</feature>
<sequence length="872" mass="96469">MDDESMNRYEKQLYTVFKTFDVDNEEALDRSAVHELCDALQLEDRGAALVHTLFERRSDRVTFTQFRNGLLAVLGGAGGESVPANVAPPSASPQRDPGPQQSDDDSSGREVAPKFVFGSKKYGRRSRPPRVATNSDEPANARSSSASRIDTEDKRSRQRMKCRRSTSAMESRNDSSGIDVGMEAGTPTETFEHDRRIDRDEALALCRGLHMDSIDRHLVDRIFEDTGTTDTTVGEFFDRLNSSLTTTIEETTRESRAPAAGGDAAIECGDDETGAGVPSDLVLEAFERAGVQQPRRLLVELGFAASALRPPELERALDNELRALPEAPPERREARALLLTAALALSRLRHELARRRVEITTAERDKLRGDVIEANKRAGILAQEVDESQARIESELKASMRRAEVRQAEASRQAAAEIASERERAAAIRNRLEAEITRRSEAELRARNEAEASRENAEELEMRLNALEERSVAAERECTRLAAELREALESGAAAAANCGAAGELTARVEELRDENKLLRDRNDELCAALEAAERRSASRASDPAQGGDLSAELNSILPQIPPEECESSPVSIDQKLLGQVESLKRFREVFESIDTVLGVDGINCQSCVSIANCLRELQERVRDFDYGSALTAASRSDSATQTDTAGGSENLQQDLLDQERKNDDEKQKLTNLVKDLEMSLEQMKAEYDKCEEYWSNKLEEERDAYNEEQRLGDERLSELIAKIADYERQFTRAPLALPTIDERHSLEAQFTDLDEEFAVYRRTKEAELQAALAESARLAERVDALERRLAASAAAPRCSSPGPRRRRSPASALGAAASAGLGAGAEVRELRARCGRAEAAVRRLHARLQAADLLVTDLYVENCQLAHRRPL</sequence>
<evidence type="ECO:0000256" key="2">
    <source>
        <dbReference type="ARBA" id="ARBA00022490"/>
    </source>
</evidence>
<reference evidence="7 8" key="1">
    <citation type="submission" date="2020-04" db="EMBL/GenBank/DDBJ databases">
        <authorList>
            <person name="Wallbank WR R."/>
            <person name="Pardo Diaz C."/>
            <person name="Kozak K."/>
            <person name="Martin S."/>
            <person name="Jiggins C."/>
            <person name="Moest M."/>
            <person name="Warren A I."/>
            <person name="Byers J.R.P. K."/>
            <person name="Montejo-Kovacevich G."/>
            <person name="Yen C E."/>
        </authorList>
    </citation>
    <scope>NUCLEOTIDE SEQUENCE [LARGE SCALE GENOMIC DNA]</scope>
</reference>
<organism evidence="7 8">
    <name type="scientific">Arctia plantaginis</name>
    <name type="common">Wood tiger moth</name>
    <name type="synonym">Phalaena plantaginis</name>
    <dbReference type="NCBI Taxonomy" id="874455"/>
    <lineage>
        <taxon>Eukaryota</taxon>
        <taxon>Metazoa</taxon>
        <taxon>Ecdysozoa</taxon>
        <taxon>Arthropoda</taxon>
        <taxon>Hexapoda</taxon>
        <taxon>Insecta</taxon>
        <taxon>Pterygota</taxon>
        <taxon>Neoptera</taxon>
        <taxon>Endopterygota</taxon>
        <taxon>Lepidoptera</taxon>
        <taxon>Glossata</taxon>
        <taxon>Ditrysia</taxon>
        <taxon>Noctuoidea</taxon>
        <taxon>Erebidae</taxon>
        <taxon>Arctiinae</taxon>
        <taxon>Arctia</taxon>
    </lineage>
</organism>
<dbReference type="Proteomes" id="UP000494106">
    <property type="component" value="Unassembled WGS sequence"/>
</dbReference>
<feature type="coiled-coil region" evidence="5">
    <location>
        <begin position="415"/>
        <end position="536"/>
    </location>
</feature>
<protein>
    <recommendedName>
        <fullName evidence="9">Blastoderm-specific protein 25D</fullName>
    </recommendedName>
</protein>
<comment type="caution">
    <text evidence="7">The sequence shown here is derived from an EMBL/GenBank/DDBJ whole genome shotgun (WGS) entry which is preliminary data.</text>
</comment>
<dbReference type="AlphaFoldDB" id="A0A8S0Z151"/>
<keyword evidence="8" id="KW-1185">Reference proteome</keyword>
<dbReference type="OrthoDB" id="5799458at2759"/>
<gene>
    <name evidence="7" type="ORF">APLA_LOCUS1942</name>
</gene>
<evidence type="ECO:0000313" key="8">
    <source>
        <dbReference type="Proteomes" id="UP000494106"/>
    </source>
</evidence>
<dbReference type="EMBL" id="CADEBC010000135">
    <property type="protein sequence ID" value="CAB3224083.1"/>
    <property type="molecule type" value="Genomic_DNA"/>
</dbReference>
<evidence type="ECO:0000256" key="5">
    <source>
        <dbReference type="SAM" id="Coils"/>
    </source>
</evidence>
<accession>A0A8S0Z151</accession>
<feature type="compositionally biased region" description="Polar residues" evidence="6">
    <location>
        <begin position="132"/>
        <end position="148"/>
    </location>
</feature>
<evidence type="ECO:0000256" key="3">
    <source>
        <dbReference type="ARBA" id="ARBA00022553"/>
    </source>
</evidence>
<keyword evidence="5" id="KW-0175">Coiled coil</keyword>
<feature type="compositionally biased region" description="Low complexity" evidence="6">
    <location>
        <begin position="794"/>
        <end position="803"/>
    </location>
</feature>
<name>A0A8S0Z151_ARCPL</name>
<comment type="subcellular location">
    <subcellularLocation>
        <location evidence="1">Cytoplasm</location>
        <location evidence="1">Cytoskeleton</location>
        <location evidence="1">Microtubule organizing center</location>
        <location evidence="1">Centrosome</location>
    </subcellularLocation>
</comment>
<dbReference type="PANTHER" id="PTHR18905:SF13">
    <property type="entry name" value="NON-CENTROSOMAL MICROTUBULE ARRAY"/>
    <property type="match status" value="1"/>
</dbReference>
<proteinExistence type="predicted"/>
<keyword evidence="3" id="KW-0597">Phosphoprotein</keyword>
<feature type="coiled-coil region" evidence="5">
    <location>
        <begin position="762"/>
        <end position="789"/>
    </location>
</feature>
<evidence type="ECO:0000256" key="6">
    <source>
        <dbReference type="SAM" id="MobiDB-lite"/>
    </source>
</evidence>
<dbReference type="GO" id="GO:0034454">
    <property type="term" value="P:microtubule anchoring at centrosome"/>
    <property type="evidence" value="ECO:0007669"/>
    <property type="project" value="TreeGrafter"/>
</dbReference>
<feature type="region of interest" description="Disordered" evidence="6">
    <location>
        <begin position="794"/>
        <end position="814"/>
    </location>
</feature>
<feature type="region of interest" description="Disordered" evidence="6">
    <location>
        <begin position="633"/>
        <end position="652"/>
    </location>
</feature>
<evidence type="ECO:0008006" key="9">
    <source>
        <dbReference type="Google" id="ProtNLM"/>
    </source>
</evidence>
<dbReference type="PANTHER" id="PTHR18905">
    <property type="entry name" value="NINEIN"/>
    <property type="match status" value="1"/>
</dbReference>
<keyword evidence="4" id="KW-0206">Cytoskeleton</keyword>
<feature type="compositionally biased region" description="Low complexity" evidence="6">
    <location>
        <begin position="81"/>
        <end position="101"/>
    </location>
</feature>
<evidence type="ECO:0000313" key="7">
    <source>
        <dbReference type="EMBL" id="CAB3224083.1"/>
    </source>
</evidence>
<evidence type="ECO:0000256" key="1">
    <source>
        <dbReference type="ARBA" id="ARBA00004300"/>
    </source>
</evidence>
<feature type="region of interest" description="Disordered" evidence="6">
    <location>
        <begin position="78"/>
        <end position="186"/>
    </location>
</feature>
<evidence type="ECO:0000256" key="4">
    <source>
        <dbReference type="ARBA" id="ARBA00023212"/>
    </source>
</evidence>
<keyword evidence="2" id="KW-0963">Cytoplasm</keyword>